<accession>A0A9Q0HUA3</accession>
<organism evidence="1 2">
    <name type="scientific">Rhynchospora breviuscula</name>
    <dbReference type="NCBI Taxonomy" id="2022672"/>
    <lineage>
        <taxon>Eukaryota</taxon>
        <taxon>Viridiplantae</taxon>
        <taxon>Streptophyta</taxon>
        <taxon>Embryophyta</taxon>
        <taxon>Tracheophyta</taxon>
        <taxon>Spermatophyta</taxon>
        <taxon>Magnoliopsida</taxon>
        <taxon>Liliopsida</taxon>
        <taxon>Poales</taxon>
        <taxon>Cyperaceae</taxon>
        <taxon>Cyperoideae</taxon>
        <taxon>Rhynchosporeae</taxon>
        <taxon>Rhynchospora</taxon>
    </lineage>
</organism>
<reference evidence="1" key="1">
    <citation type="journal article" date="2022" name="Cell">
        <title>Repeat-based holocentromeres influence genome architecture and karyotype evolution.</title>
        <authorList>
            <person name="Hofstatter P.G."/>
            <person name="Thangavel G."/>
            <person name="Lux T."/>
            <person name="Neumann P."/>
            <person name="Vondrak T."/>
            <person name="Novak P."/>
            <person name="Zhang M."/>
            <person name="Costa L."/>
            <person name="Castellani M."/>
            <person name="Scott A."/>
            <person name="Toegelov H."/>
            <person name="Fuchs J."/>
            <person name="Mata-Sucre Y."/>
            <person name="Dias Y."/>
            <person name="Vanzela A.L.L."/>
            <person name="Huettel B."/>
            <person name="Almeida C.C.S."/>
            <person name="Simkova H."/>
            <person name="Souza G."/>
            <person name="Pedrosa-Harand A."/>
            <person name="Macas J."/>
            <person name="Mayer K.F.X."/>
            <person name="Houben A."/>
            <person name="Marques A."/>
        </authorList>
    </citation>
    <scope>NUCLEOTIDE SEQUENCE</scope>
    <source>
        <strain evidence="1">RhyBre1mFocal</strain>
    </source>
</reference>
<protein>
    <recommendedName>
        <fullName evidence="3">Protein PHLOEM PROTEIN 2-LIKE A9-like</fullName>
    </recommendedName>
</protein>
<evidence type="ECO:0008006" key="3">
    <source>
        <dbReference type="Google" id="ProtNLM"/>
    </source>
</evidence>
<dbReference type="InterPro" id="IPR025886">
    <property type="entry name" value="PP2-like"/>
</dbReference>
<name>A0A9Q0HUA3_9POAL</name>
<dbReference type="PANTHER" id="PTHR32278">
    <property type="entry name" value="F-BOX DOMAIN-CONTAINING PROTEIN"/>
    <property type="match status" value="1"/>
</dbReference>
<dbReference type="PANTHER" id="PTHR32278:SF2">
    <property type="entry name" value="PROTEIN PHLOEM PROTEIN 2-LIKE A9"/>
    <property type="match status" value="1"/>
</dbReference>
<dbReference type="Proteomes" id="UP001151287">
    <property type="component" value="Unassembled WGS sequence"/>
</dbReference>
<comment type="caution">
    <text evidence="1">The sequence shown here is derived from an EMBL/GenBank/DDBJ whole genome shotgun (WGS) entry which is preliminary data.</text>
</comment>
<sequence length="177" mass="20514">MPSPHYKGSENSAYSQLIQAKDGNNKVIIKPQALDITWGNDPRYWRLHDKPRGPAELLQVCWLEVNGSISLRLLNQNTDYTLHFNLYLKPDAFGWNESPVYFMVKVGKNGKPTWRSAYLRQDSQGNTFLAPNGKNPLKFRFDRQNRDEKLIFGLYEVWRGRWKGGLIIEDVVISACR</sequence>
<keyword evidence="2" id="KW-1185">Reference proteome</keyword>
<dbReference type="EMBL" id="JAMQYH010000002">
    <property type="protein sequence ID" value="KAJ1698083.1"/>
    <property type="molecule type" value="Genomic_DNA"/>
</dbReference>
<gene>
    <name evidence="1" type="ORF">LUZ63_006595</name>
</gene>
<dbReference type="Pfam" id="PF14299">
    <property type="entry name" value="PP2"/>
    <property type="match status" value="1"/>
</dbReference>
<dbReference type="OrthoDB" id="533833at2759"/>
<evidence type="ECO:0000313" key="2">
    <source>
        <dbReference type="Proteomes" id="UP001151287"/>
    </source>
</evidence>
<evidence type="ECO:0000313" key="1">
    <source>
        <dbReference type="EMBL" id="KAJ1698083.1"/>
    </source>
</evidence>
<dbReference type="AlphaFoldDB" id="A0A9Q0HUA3"/>
<proteinExistence type="predicted"/>